<name>A0ABS8DF66_9FIRM</name>
<evidence type="ECO:0000313" key="3">
    <source>
        <dbReference type="Proteomes" id="UP001299546"/>
    </source>
</evidence>
<dbReference type="EMBL" id="JAJCIS010000003">
    <property type="protein sequence ID" value="MCB7387053.1"/>
    <property type="molecule type" value="Genomic_DNA"/>
</dbReference>
<evidence type="ECO:0008006" key="4">
    <source>
        <dbReference type="Google" id="ProtNLM"/>
    </source>
</evidence>
<feature type="transmembrane region" description="Helical" evidence="1">
    <location>
        <begin position="7"/>
        <end position="27"/>
    </location>
</feature>
<keyword evidence="1" id="KW-1133">Transmembrane helix</keyword>
<gene>
    <name evidence="2" type="ORF">LIZ65_07100</name>
</gene>
<accession>A0ABS8DF66</accession>
<keyword evidence="3" id="KW-1185">Reference proteome</keyword>
<evidence type="ECO:0000256" key="1">
    <source>
        <dbReference type="SAM" id="Phobius"/>
    </source>
</evidence>
<proteinExistence type="predicted"/>
<dbReference type="Proteomes" id="UP001299546">
    <property type="component" value="Unassembled WGS sequence"/>
</dbReference>
<keyword evidence="1" id="KW-0472">Membrane</keyword>
<dbReference type="RefSeq" id="WP_227183426.1">
    <property type="nucleotide sequence ID" value="NZ_JAJCIQ010000003.1"/>
</dbReference>
<organism evidence="2 3">
    <name type="scientific">Bariatricus massiliensis</name>
    <dbReference type="NCBI Taxonomy" id="1745713"/>
    <lineage>
        <taxon>Bacteria</taxon>
        <taxon>Bacillati</taxon>
        <taxon>Bacillota</taxon>
        <taxon>Clostridia</taxon>
        <taxon>Lachnospirales</taxon>
        <taxon>Lachnospiraceae</taxon>
        <taxon>Bariatricus</taxon>
    </lineage>
</organism>
<keyword evidence="1" id="KW-0812">Transmembrane</keyword>
<protein>
    <recommendedName>
        <fullName evidence="4">DUF5050 domain-containing protein</fullName>
    </recommendedName>
</protein>
<sequence length="884" mass="100856">MKKKIKWILLLLLLITGIGGIWLFFFYQPEKKVIDEVKDGSRYTEEEVKDGSGSDEDTAVLNENVYFYVDEDAKRINEAITAVEYEESELVIKFNKDTDIELASLKTGELFWLEGSKDTPLKSTYIGKVVSNTEEGEEILLSVDMPMLDEVFDKLYLNDELKIDSSNINNIRTVEGVTITPVEAIEADFLETTDNQQKEETTNLVYNKEMDTEMIPVLSSPPANFVVELNVDLSETLGIVPDSEQAGDFEKKCKLTGKIGVEDLQINFIADWDKKYGMKELATGVSGKQVAKVGAELSIEGEISGDTTKKDIVSFIKMQGLEEKVFPIAYFDCTPAKPVLLKPNTAGKIGNVINKEIKKSYEYTIMPLSCGFMVYMDISGSLSMKFTMDYELTNEFENKFVIVKDNKYIYQFEGKSEPKEKHNAKLEAQADADIHIGASVMAYFFNINMADVAIAKVGAEAEGKGTFQTSSDQEEDSGLDVSFYARLYLKIIDAKAKLKVKANLWNIVNASNGISFEGTLLDKTLAETGQRKDTHYDESTMSWKKMTAEDKEKIYYKGLNGKLFREDKKGHSKKAIYDGEFFSICGLDQSYVYLLQASEDEKYNVRRVNKDGTTSKIILKDVKYVLLMEEQNLYYVSAFSPKEIYCLDRSTLKHKQYISFTEDVEYMGQENEDYFIVTQKTNAFSWLFGPECIYYRITKSGEIVQSYDKNIAPEDNLKEEFKEYQIALKLVSNGYLRESAEEVYWLSKSPGVVVETEGISGWHPTEAGIFTEQSDDDGTCRIILYNAKDGTPQEIGKVSGKQTFFTLVQDTKKDWYYMDQTDTNLELYRMDSNFQNVKLLDTISREEIISDEENCSMEIVDNKLFFYTMPEWSKSEVLYRYNLF</sequence>
<comment type="caution">
    <text evidence="2">The sequence shown here is derived from an EMBL/GenBank/DDBJ whole genome shotgun (WGS) entry which is preliminary data.</text>
</comment>
<reference evidence="2 3" key="1">
    <citation type="submission" date="2021-10" db="EMBL/GenBank/DDBJ databases">
        <title>Collection of gut derived symbiotic bacterial strains cultured from healthy donors.</title>
        <authorList>
            <person name="Lin H."/>
            <person name="Littmann E."/>
            <person name="Kohout C."/>
            <person name="Pamer E.G."/>
        </authorList>
    </citation>
    <scope>NUCLEOTIDE SEQUENCE [LARGE SCALE GENOMIC DNA]</scope>
    <source>
        <strain evidence="2 3">DFI.1.165</strain>
    </source>
</reference>
<evidence type="ECO:0000313" key="2">
    <source>
        <dbReference type="EMBL" id="MCB7387053.1"/>
    </source>
</evidence>